<reference evidence="14 15" key="3">
    <citation type="journal article" date="2011" name="Mol. Syst. Biol.">
        <title>Integrative genome-scale metabolic analysis of Vibrio vulnificus for drug targeting and discovery.</title>
        <authorList>
            <person name="Kim H.U."/>
            <person name="Kim S.Y."/>
            <person name="Jeong H."/>
            <person name="Kim T.Y."/>
            <person name="Kim J.J."/>
            <person name="Choy H.E."/>
            <person name="Yi K.Y."/>
            <person name="Rhee J.H."/>
            <person name="Lee S.Y."/>
        </authorList>
    </citation>
    <scope>NUCLEOTIDE SEQUENCE [LARGE SCALE GENOMIC DNA]</scope>
    <source>
        <strain evidence="14 15">CMCP6</strain>
    </source>
</reference>
<keyword evidence="11" id="KW-0997">Cell inner membrane</keyword>
<sequence length="395" mass="43190">MTEKKKRGLLSWLGFGDDDQVKQPEPAQSEEVISESDEKTVESVEPIASQEVVEEVAAEPISEPATEEPVEVTPVVVEAPRVQEQEKPTESFFARLKRSLSRTKANIGAGFFGLFKGKKIDDDLFEELEEQLLVADVGMDTTLKIIENLTEKASRRDLKDGEALYGLLKEEMAEILSKVEQPLQVDSSKTPYVILMVGVNGVGKTTTIGKLAKQFQNQGKKVMLAAGDTFRAAAVEQLQVWGERNNVPVIAQHTGADSASVIYDAIEAAKARGVDVVIADTAGRLQNKSNLMEELRKIVRVMKKIDDSAPHEIMLTLDAGTGQNAISQAKLFSDVAPITGITLTKLDGTAKGGVIFAIADQFNIPIRYIGVGEGIEDLRPFETQEFIDALFSREE</sequence>
<dbReference type="RefSeq" id="WP_011079166.1">
    <property type="nucleotide sequence ID" value="NC_004459.3"/>
</dbReference>
<proteinExistence type="inferred from homology"/>
<evidence type="ECO:0000256" key="9">
    <source>
        <dbReference type="ARBA" id="ARBA00048027"/>
    </source>
</evidence>
<feature type="domain" description="SRP54-type proteins GTP-binding" evidence="13">
    <location>
        <begin position="365"/>
        <end position="378"/>
    </location>
</feature>
<dbReference type="AlphaFoldDB" id="A0A3Q0L3A4"/>
<reference evidence="14 15" key="2">
    <citation type="journal article" date="2003" name="Infect. Immun.">
        <title>Characterization and pathogenic significance of Vibrio vulnificus antigens preferentially expressed in septicemic patients.</title>
        <authorList>
            <person name="Kim Y.R."/>
            <person name="Lee S.E."/>
            <person name="Kim C.M."/>
            <person name="Kim S.Y."/>
            <person name="Shin E.K."/>
            <person name="Shin D.H."/>
            <person name="Chung S.S."/>
            <person name="Choy H.E."/>
            <person name="Progulske-Fox A."/>
            <person name="Hillman J.D."/>
            <person name="Handfield M."/>
            <person name="Rhee J.H."/>
        </authorList>
    </citation>
    <scope>NUCLEOTIDE SEQUENCE [LARGE SCALE GENOMIC DNA]</scope>
    <source>
        <strain evidence="14 15">CMCP6</strain>
    </source>
</reference>
<dbReference type="GO" id="GO:0005737">
    <property type="term" value="C:cytoplasm"/>
    <property type="evidence" value="ECO:0007669"/>
    <property type="project" value="UniProtKB-SubCell"/>
</dbReference>
<dbReference type="SMART" id="SM00382">
    <property type="entry name" value="AAA"/>
    <property type="match status" value="1"/>
</dbReference>
<dbReference type="EMBL" id="AE016795">
    <property type="protein sequence ID" value="AAO09626.2"/>
    <property type="molecule type" value="Genomic_DNA"/>
</dbReference>
<evidence type="ECO:0000313" key="15">
    <source>
        <dbReference type="Proteomes" id="UP000002275"/>
    </source>
</evidence>
<dbReference type="GO" id="GO:0005886">
    <property type="term" value="C:plasma membrane"/>
    <property type="evidence" value="ECO:0007669"/>
    <property type="project" value="UniProtKB-SubCell"/>
</dbReference>
<keyword evidence="8 11" id="KW-0675">Receptor</keyword>
<dbReference type="SUPFAM" id="SSF47364">
    <property type="entry name" value="Domain of the SRP/SRP receptor G-proteins"/>
    <property type="match status" value="1"/>
</dbReference>
<dbReference type="Proteomes" id="UP000002275">
    <property type="component" value="Chromosome I"/>
</dbReference>
<dbReference type="PANTHER" id="PTHR43134:SF1">
    <property type="entry name" value="SIGNAL RECOGNITION PARTICLE RECEPTOR SUBUNIT ALPHA"/>
    <property type="match status" value="1"/>
</dbReference>
<dbReference type="PROSITE" id="PS00300">
    <property type="entry name" value="SRP54"/>
    <property type="match status" value="1"/>
</dbReference>
<feature type="binding site" evidence="11">
    <location>
        <begin position="344"/>
        <end position="347"/>
    </location>
    <ligand>
        <name>GTP</name>
        <dbReference type="ChEBI" id="CHEBI:37565"/>
    </ligand>
</feature>
<dbReference type="CDD" id="cd17874">
    <property type="entry name" value="FtsY"/>
    <property type="match status" value="1"/>
</dbReference>
<evidence type="ECO:0000256" key="6">
    <source>
        <dbReference type="ARBA" id="ARBA00023134"/>
    </source>
</evidence>
<dbReference type="SMART" id="SM00962">
    <property type="entry name" value="SRP54"/>
    <property type="match status" value="1"/>
</dbReference>
<keyword evidence="3 11" id="KW-0963">Cytoplasm</keyword>
<evidence type="ECO:0000313" key="14">
    <source>
        <dbReference type="EMBL" id="AAO09626.2"/>
    </source>
</evidence>
<dbReference type="PANTHER" id="PTHR43134">
    <property type="entry name" value="SIGNAL RECOGNITION PARTICLE RECEPTOR SUBUNIT ALPHA"/>
    <property type="match status" value="1"/>
</dbReference>
<keyword evidence="6 11" id="KW-0342">GTP-binding</keyword>
<evidence type="ECO:0000256" key="7">
    <source>
        <dbReference type="ARBA" id="ARBA00023136"/>
    </source>
</evidence>
<dbReference type="GO" id="GO:0003924">
    <property type="term" value="F:GTPase activity"/>
    <property type="evidence" value="ECO:0007669"/>
    <property type="project" value="UniProtKB-UniRule"/>
</dbReference>
<dbReference type="InterPro" id="IPR013822">
    <property type="entry name" value="Signal_recog_particl_SRP54_hlx"/>
</dbReference>
<evidence type="ECO:0000259" key="13">
    <source>
        <dbReference type="PROSITE" id="PS00300"/>
    </source>
</evidence>
<dbReference type="Pfam" id="PF00448">
    <property type="entry name" value="SRP54"/>
    <property type="match status" value="1"/>
</dbReference>
<keyword evidence="2 11" id="KW-1003">Cell membrane</keyword>
<keyword evidence="7 11" id="KW-0472">Membrane</keyword>
<evidence type="ECO:0000256" key="4">
    <source>
        <dbReference type="ARBA" id="ARBA00022741"/>
    </source>
</evidence>
<dbReference type="InterPro" id="IPR042101">
    <property type="entry name" value="SRP54_N_sf"/>
</dbReference>
<feature type="binding site" evidence="11">
    <location>
        <begin position="280"/>
        <end position="284"/>
    </location>
    <ligand>
        <name>GTP</name>
        <dbReference type="ChEBI" id="CHEBI:37565"/>
    </ligand>
</feature>
<keyword evidence="4 11" id="KW-0547">Nucleotide-binding</keyword>
<dbReference type="Pfam" id="PF02881">
    <property type="entry name" value="SRP54_N"/>
    <property type="match status" value="1"/>
</dbReference>
<organism evidence="14 15">
    <name type="scientific">Vibrio vulnificus (strain CMCP6)</name>
    <dbReference type="NCBI Taxonomy" id="216895"/>
    <lineage>
        <taxon>Bacteria</taxon>
        <taxon>Pseudomonadati</taxon>
        <taxon>Pseudomonadota</taxon>
        <taxon>Gammaproteobacteria</taxon>
        <taxon>Vibrionales</taxon>
        <taxon>Vibrionaceae</taxon>
        <taxon>Vibrio</taxon>
    </lineage>
</organism>
<reference evidence="15" key="1">
    <citation type="submission" date="2002-12" db="EMBL/GenBank/DDBJ databases">
        <title>Complete genome sequence of Vibrio vulnificus CMCP6.</title>
        <authorList>
            <person name="Rhee J.H."/>
            <person name="Kim S.Y."/>
            <person name="Chung S.S."/>
            <person name="Kim J.J."/>
            <person name="Moon Y.H."/>
            <person name="Jeong H."/>
            <person name="Choy H.E."/>
        </authorList>
    </citation>
    <scope>NUCLEOTIDE SEQUENCE [LARGE SCALE GENOMIC DNA]</scope>
    <source>
        <strain evidence="15">CMCP6</strain>
    </source>
</reference>
<evidence type="ECO:0000256" key="10">
    <source>
        <dbReference type="ARBA" id="ARBA00053570"/>
    </source>
</evidence>
<keyword evidence="5 11" id="KW-0378">Hydrolase</keyword>
<dbReference type="EC" id="3.6.5.4" evidence="11"/>
<protein>
    <recommendedName>
        <fullName evidence="11">Signal recognition particle receptor FtsY</fullName>
        <shortName evidence="11">SRP receptor</shortName>
        <ecNumber evidence="11">3.6.5.4</ecNumber>
    </recommendedName>
</protein>
<dbReference type="GO" id="GO:0005525">
    <property type="term" value="F:GTP binding"/>
    <property type="evidence" value="ECO:0007669"/>
    <property type="project" value="UniProtKB-UniRule"/>
</dbReference>
<comment type="subcellular location">
    <subcellularLocation>
        <location evidence="11">Cell inner membrane</location>
        <topology evidence="11">Peripheral membrane protein</topology>
        <orientation evidence="11">Cytoplasmic side</orientation>
    </subcellularLocation>
    <subcellularLocation>
        <location evidence="11">Cytoplasm</location>
    </subcellularLocation>
    <subcellularLocation>
        <location evidence="1">Cell membrane</location>
        <topology evidence="1">Peripheral membrane protein</topology>
        <orientation evidence="1">Cytoplasmic side</orientation>
    </subcellularLocation>
</comment>
<dbReference type="SUPFAM" id="SSF52540">
    <property type="entry name" value="P-loop containing nucleoside triphosphate hydrolases"/>
    <property type="match status" value="1"/>
</dbReference>
<dbReference type="Gene3D" id="1.20.120.140">
    <property type="entry name" value="Signal recognition particle SRP54, nucleotide-binding domain"/>
    <property type="match status" value="1"/>
</dbReference>
<dbReference type="NCBIfam" id="TIGR00064">
    <property type="entry name" value="ftsY"/>
    <property type="match status" value="1"/>
</dbReference>
<dbReference type="KEGG" id="vvu:VV1_1154"/>
<comment type="similarity">
    <text evidence="11">Belongs to the GTP-binding SRP family. FtsY subfamily.</text>
</comment>
<dbReference type="InterPro" id="IPR000897">
    <property type="entry name" value="SRP54_GTPase_dom"/>
</dbReference>
<dbReference type="FunFam" id="1.20.120.140:FF:000002">
    <property type="entry name" value="Signal recognition particle receptor FtsY"/>
    <property type="match status" value="1"/>
</dbReference>
<evidence type="ECO:0000256" key="8">
    <source>
        <dbReference type="ARBA" id="ARBA00023170"/>
    </source>
</evidence>
<comment type="function">
    <text evidence="10 11">Involved in targeting and insertion of nascent membrane proteins into the cytoplasmic membrane. Acts as a receptor for the complex formed by the signal recognition particle (SRP) and the ribosome-nascent chain (RNC). Interaction with SRP-RNC leads to the transfer of the RNC complex to the Sec translocase for insertion into the membrane, the hydrolysis of GTP by both Ffh and FtsY, and the dissociation of the SRP-FtsY complex into the individual components.</text>
</comment>
<evidence type="ECO:0000256" key="5">
    <source>
        <dbReference type="ARBA" id="ARBA00022801"/>
    </source>
</evidence>
<evidence type="ECO:0000256" key="2">
    <source>
        <dbReference type="ARBA" id="ARBA00022475"/>
    </source>
</evidence>
<dbReference type="InterPro" id="IPR004390">
    <property type="entry name" value="SR_rcpt_FtsY"/>
</dbReference>
<dbReference type="Gene3D" id="3.40.50.300">
    <property type="entry name" value="P-loop containing nucleotide triphosphate hydrolases"/>
    <property type="match status" value="1"/>
</dbReference>
<evidence type="ECO:0000256" key="11">
    <source>
        <dbReference type="HAMAP-Rule" id="MF_00920"/>
    </source>
</evidence>
<dbReference type="FunFam" id="3.40.50.300:FF:000053">
    <property type="entry name" value="Signal recognition particle receptor FtsY"/>
    <property type="match status" value="1"/>
</dbReference>
<accession>A0A3Q0L3A4</accession>
<dbReference type="InterPro" id="IPR003593">
    <property type="entry name" value="AAA+_ATPase"/>
</dbReference>
<dbReference type="SMART" id="SM00963">
    <property type="entry name" value="SRP54_N"/>
    <property type="match status" value="1"/>
</dbReference>
<feature type="region of interest" description="Disordered" evidence="12">
    <location>
        <begin position="15"/>
        <end position="46"/>
    </location>
</feature>
<dbReference type="InterPro" id="IPR027417">
    <property type="entry name" value="P-loop_NTPase"/>
</dbReference>
<name>A0A3Q0L3A4_VIBVU</name>
<dbReference type="HAMAP" id="MF_00920">
    <property type="entry name" value="FtsY"/>
    <property type="match status" value="1"/>
</dbReference>
<comment type="subunit">
    <text evidence="11">Part of the signal recognition particle protein translocation system, which is composed of SRP and FtsY. SRP is a ribonucleoprotein composed of Ffh and a 4.5S RNA molecule.</text>
</comment>
<comment type="catalytic activity">
    <reaction evidence="9 11">
        <text>GTP + H2O = GDP + phosphate + H(+)</text>
        <dbReference type="Rhea" id="RHEA:19669"/>
        <dbReference type="ChEBI" id="CHEBI:15377"/>
        <dbReference type="ChEBI" id="CHEBI:15378"/>
        <dbReference type="ChEBI" id="CHEBI:37565"/>
        <dbReference type="ChEBI" id="CHEBI:43474"/>
        <dbReference type="ChEBI" id="CHEBI:58189"/>
        <dbReference type="EC" id="3.6.5.4"/>
    </reaction>
</comment>
<dbReference type="InterPro" id="IPR036225">
    <property type="entry name" value="SRP/SRP_N"/>
</dbReference>
<evidence type="ECO:0000256" key="1">
    <source>
        <dbReference type="ARBA" id="ARBA00004413"/>
    </source>
</evidence>
<evidence type="ECO:0000256" key="3">
    <source>
        <dbReference type="ARBA" id="ARBA00022490"/>
    </source>
</evidence>
<gene>
    <name evidence="11 14" type="primary">ftsY</name>
    <name evidence="14" type="ordered locus">VV1_1154</name>
</gene>
<evidence type="ECO:0000256" key="12">
    <source>
        <dbReference type="SAM" id="MobiDB-lite"/>
    </source>
</evidence>
<feature type="binding site" evidence="11">
    <location>
        <begin position="198"/>
        <end position="205"/>
    </location>
    <ligand>
        <name>GTP</name>
        <dbReference type="ChEBI" id="CHEBI:37565"/>
    </ligand>
</feature>
<dbReference type="GO" id="GO:0005047">
    <property type="term" value="F:signal recognition particle binding"/>
    <property type="evidence" value="ECO:0007669"/>
    <property type="project" value="TreeGrafter"/>
</dbReference>
<dbReference type="GO" id="GO:0006614">
    <property type="term" value="P:SRP-dependent cotranslational protein targeting to membrane"/>
    <property type="evidence" value="ECO:0007669"/>
    <property type="project" value="InterPro"/>
</dbReference>